<sequence length="567" mass="61705">MQHQKTKWYQPLVYASSLYETMSARGGQDDNLPLLHAVRHGGAQDVGTADAGNLAVVDEAQQAHSPFILDSDPSPSSITRTLPETATFGRNLGWLHVYSLIISRIIGSGIFATPGSIYRSVGSVGLSLVLWFVGALIASCALSVSLEFGCMLPRSGGDKVYLEFTYPKPKYLASILFAFYTIFLYTVASNCIVFGEYLTFALGLPPTKLANRGFALALLTWTVLIHGCFLRTGIAIQTGLGYIKLLLMGFITLTALVVISRGHGATDTGSLFQGSIWGWGSMSTALLKITFAYTGYASANDVMNEIKNPVQTLKTASRAALATVCLMYLFVNLAYFSVVDGDDIRSGGELIAGLFFERVFGQNVGRRVLSLTVAISTAGNVMAGLFSMSRLNQEVARQGVVPFGKFFSSSKPFNAPLAALSVNFVQAVFIIVAMPPADVYAFILDVQSYAQQFFAFAVVIGLVLLRRRQPDLTRPYKAPTLAVLVRMLTCFALLIAPFVKPERGEGDVKFWYGTYALTAAGVLLIAVIYWYFLTVYFPRKGGYELVERSEVLDDGTTVTVLVKESHL</sequence>
<dbReference type="PANTHER" id="PTHR11785:SF532">
    <property type="entry name" value="TRANSPORTER, PUTATIVE (EUROFUNG)-RELATED"/>
    <property type="match status" value="1"/>
</dbReference>
<feature type="transmembrane region" description="Helical" evidence="5">
    <location>
        <begin position="449"/>
        <end position="466"/>
    </location>
</feature>
<keyword evidence="3 5" id="KW-1133">Transmembrane helix</keyword>
<dbReference type="Pfam" id="PF13520">
    <property type="entry name" value="AA_permease_2"/>
    <property type="match status" value="1"/>
</dbReference>
<name>A0AAV9UKM7_9PEZI</name>
<evidence type="ECO:0000256" key="4">
    <source>
        <dbReference type="ARBA" id="ARBA00023136"/>
    </source>
</evidence>
<comment type="caution">
    <text evidence="6">The sequence shown here is derived from an EMBL/GenBank/DDBJ whole genome shotgun (WGS) entry which is preliminary data.</text>
</comment>
<evidence type="ECO:0000313" key="6">
    <source>
        <dbReference type="EMBL" id="KAK6343872.1"/>
    </source>
</evidence>
<dbReference type="PANTHER" id="PTHR11785">
    <property type="entry name" value="AMINO ACID TRANSPORTER"/>
    <property type="match status" value="1"/>
</dbReference>
<protein>
    <recommendedName>
        <fullName evidence="8">Amino acid transporter</fullName>
    </recommendedName>
</protein>
<feature type="transmembrane region" description="Helical" evidence="5">
    <location>
        <begin position="209"/>
        <end position="230"/>
    </location>
</feature>
<feature type="transmembrane region" description="Helical" evidence="5">
    <location>
        <begin position="510"/>
        <end position="532"/>
    </location>
</feature>
<evidence type="ECO:0000256" key="1">
    <source>
        <dbReference type="ARBA" id="ARBA00004141"/>
    </source>
</evidence>
<keyword evidence="2 5" id="KW-0812">Transmembrane</keyword>
<gene>
    <name evidence="6" type="ORF">TWF696_007525</name>
</gene>
<comment type="subcellular location">
    <subcellularLocation>
        <location evidence="1">Membrane</location>
        <topology evidence="1">Multi-pass membrane protein</topology>
    </subcellularLocation>
</comment>
<feature type="transmembrane region" description="Helical" evidence="5">
    <location>
        <begin position="415"/>
        <end position="437"/>
    </location>
</feature>
<evidence type="ECO:0008006" key="8">
    <source>
        <dbReference type="Google" id="ProtNLM"/>
    </source>
</evidence>
<evidence type="ECO:0000313" key="7">
    <source>
        <dbReference type="Proteomes" id="UP001375240"/>
    </source>
</evidence>
<feature type="transmembrane region" description="Helical" evidence="5">
    <location>
        <begin position="319"/>
        <end position="338"/>
    </location>
</feature>
<dbReference type="Gene3D" id="1.20.1740.10">
    <property type="entry name" value="Amino acid/polyamine transporter I"/>
    <property type="match status" value="1"/>
</dbReference>
<organism evidence="6 7">
    <name type="scientific">Orbilia brochopaga</name>
    <dbReference type="NCBI Taxonomy" id="3140254"/>
    <lineage>
        <taxon>Eukaryota</taxon>
        <taxon>Fungi</taxon>
        <taxon>Dikarya</taxon>
        <taxon>Ascomycota</taxon>
        <taxon>Pezizomycotina</taxon>
        <taxon>Orbiliomycetes</taxon>
        <taxon>Orbiliales</taxon>
        <taxon>Orbiliaceae</taxon>
        <taxon>Orbilia</taxon>
    </lineage>
</organism>
<evidence type="ECO:0000256" key="5">
    <source>
        <dbReference type="SAM" id="Phobius"/>
    </source>
</evidence>
<dbReference type="GO" id="GO:0016020">
    <property type="term" value="C:membrane"/>
    <property type="evidence" value="ECO:0007669"/>
    <property type="project" value="UniProtKB-SubCell"/>
</dbReference>
<accession>A0AAV9UKM7</accession>
<reference evidence="6 7" key="1">
    <citation type="submission" date="2019-10" db="EMBL/GenBank/DDBJ databases">
        <authorList>
            <person name="Palmer J.M."/>
        </authorList>
    </citation>
    <scope>NUCLEOTIDE SEQUENCE [LARGE SCALE GENOMIC DNA]</scope>
    <source>
        <strain evidence="6 7">TWF696</strain>
    </source>
</reference>
<keyword evidence="4 5" id="KW-0472">Membrane</keyword>
<feature type="transmembrane region" description="Helical" evidence="5">
    <location>
        <begin position="478"/>
        <end position="498"/>
    </location>
</feature>
<dbReference type="GO" id="GO:0015179">
    <property type="term" value="F:L-amino acid transmembrane transporter activity"/>
    <property type="evidence" value="ECO:0007669"/>
    <property type="project" value="TreeGrafter"/>
</dbReference>
<keyword evidence="7" id="KW-1185">Reference proteome</keyword>
<feature type="transmembrane region" description="Helical" evidence="5">
    <location>
        <begin position="276"/>
        <end position="298"/>
    </location>
</feature>
<feature type="transmembrane region" description="Helical" evidence="5">
    <location>
        <begin position="368"/>
        <end position="388"/>
    </location>
</feature>
<feature type="transmembrane region" description="Helical" evidence="5">
    <location>
        <begin position="97"/>
        <end position="117"/>
    </location>
</feature>
<evidence type="ECO:0000256" key="2">
    <source>
        <dbReference type="ARBA" id="ARBA00022692"/>
    </source>
</evidence>
<dbReference type="EMBL" id="JAVHNQ010000006">
    <property type="protein sequence ID" value="KAK6343872.1"/>
    <property type="molecule type" value="Genomic_DNA"/>
</dbReference>
<evidence type="ECO:0000256" key="3">
    <source>
        <dbReference type="ARBA" id="ARBA00022989"/>
    </source>
</evidence>
<feature type="transmembrane region" description="Helical" evidence="5">
    <location>
        <begin position="129"/>
        <end position="150"/>
    </location>
</feature>
<proteinExistence type="predicted"/>
<feature type="transmembrane region" description="Helical" evidence="5">
    <location>
        <begin position="242"/>
        <end position="264"/>
    </location>
</feature>
<dbReference type="Proteomes" id="UP001375240">
    <property type="component" value="Unassembled WGS sequence"/>
</dbReference>
<dbReference type="InterPro" id="IPR002293">
    <property type="entry name" value="AA/rel_permease1"/>
</dbReference>
<dbReference type="AlphaFoldDB" id="A0AAV9UKM7"/>
<dbReference type="InterPro" id="IPR050598">
    <property type="entry name" value="AminoAcid_Transporter"/>
</dbReference>
<feature type="transmembrane region" description="Helical" evidence="5">
    <location>
        <begin position="171"/>
        <end position="197"/>
    </location>
</feature>